<dbReference type="OMA" id="HGPYLYH"/>
<protein>
    <submittedName>
        <fullName evidence="2">Uncharacterized protein</fullName>
    </submittedName>
</protein>
<dbReference type="RefSeq" id="WP_006054742.1">
    <property type="nucleotide sequence ID" value="NZ_RZHH01000003.1"/>
</dbReference>
<feature type="region of interest" description="Disordered" evidence="1">
    <location>
        <begin position="39"/>
        <end position="76"/>
    </location>
</feature>
<feature type="compositionally biased region" description="Basic and acidic residues" evidence="1">
    <location>
        <begin position="40"/>
        <end position="63"/>
    </location>
</feature>
<dbReference type="GeneID" id="9988677"/>
<comment type="caution">
    <text evidence="2">The sequence shown here is derived from an EMBL/GenBank/DDBJ whole genome shotgun (WGS) entry which is preliminary data.</text>
</comment>
<dbReference type="AlphaFoldDB" id="A0A482T5D9"/>
<name>A0A482T5D9_9EURY</name>
<dbReference type="Proteomes" id="UP000294028">
    <property type="component" value="Unassembled WGS sequence"/>
</dbReference>
<sequence>MSDDAVAGDSLNRSPDFAARLDELTLQELREVVRYAQQQIRERQGKREHQQRQEQHEPSERQESVSGRITAAPGEEILSVTERSEYTEVIKREPCGEHCSNCPHGPYLYHVDEETHPDGESSLHWVFLGHVSESLRTTER</sequence>
<evidence type="ECO:0000256" key="1">
    <source>
        <dbReference type="SAM" id="MobiDB-lite"/>
    </source>
</evidence>
<accession>A0A482T5D9</accession>
<dbReference type="EMBL" id="RZHH01000003">
    <property type="protein sequence ID" value="RYJ08077.1"/>
    <property type="molecule type" value="Genomic_DNA"/>
</dbReference>
<proteinExistence type="predicted"/>
<organism evidence="2 3">
    <name type="scientific">Halogeometricum borinquense</name>
    <dbReference type="NCBI Taxonomy" id="60847"/>
    <lineage>
        <taxon>Archaea</taxon>
        <taxon>Methanobacteriati</taxon>
        <taxon>Methanobacteriota</taxon>
        <taxon>Stenosarchaea group</taxon>
        <taxon>Halobacteria</taxon>
        <taxon>Halobacteriales</taxon>
        <taxon>Haloferacaceae</taxon>
        <taxon>Halogeometricum</taxon>
    </lineage>
</organism>
<gene>
    <name evidence="2" type="ORF">ELS19_15920</name>
</gene>
<reference evidence="2 3" key="1">
    <citation type="submission" date="2018-12" db="EMBL/GenBank/DDBJ databases">
        <title>Genome analysis provides insights into bioremediation potentialities of Halogeometricum borinquense strain N11.</title>
        <authorList>
            <person name="Najjari A."/>
            <person name="Youssef N."/>
            <person name="Fhoula I."/>
            <person name="Ben Dhia O."/>
            <person name="Mahjoubi M."/>
            <person name="Ouzari H.I."/>
            <person name="Cherif A."/>
        </authorList>
    </citation>
    <scope>NUCLEOTIDE SEQUENCE [LARGE SCALE GENOMIC DNA]</scope>
    <source>
        <strain evidence="2 3">N11</strain>
    </source>
</reference>
<evidence type="ECO:0000313" key="2">
    <source>
        <dbReference type="EMBL" id="RYJ08077.1"/>
    </source>
</evidence>
<evidence type="ECO:0000313" key="3">
    <source>
        <dbReference type="Proteomes" id="UP000294028"/>
    </source>
</evidence>